<proteinExistence type="inferred from homology"/>
<feature type="domain" description="Periplasmic binding protein" evidence="5">
    <location>
        <begin position="31"/>
        <end position="286"/>
    </location>
</feature>
<dbReference type="Pfam" id="PF13407">
    <property type="entry name" value="Peripla_BP_4"/>
    <property type="match status" value="1"/>
</dbReference>
<dbReference type="EMBL" id="JACAQD010000015">
    <property type="protein sequence ID" value="NWC33661.1"/>
    <property type="molecule type" value="Genomic_DNA"/>
</dbReference>
<sequence length="336" mass="36089">MKSGKTVLALLAVSLLASSVSFAQGKTYKIGAAVYGLKGQFMQNWVRELKEHPAVKDGTVQLTVFDGNYDALTQNNQIETMVTQHYDAIIFVPIDTKAGVATVARAQENDVPVIASNTRVASANVPYIGNDDVEGGRLQAQAMVDKLKGKGNVVIIQGPIGQSAQIDRQKGEIEVLLKNPGIKVIEMKTANWSRAEALSLTEDWLNAHPNGGISGIIAQNDDMALGALQAVKSRGLSPNDVPITAIDGMPDAIQAAKKDEVTTFLQDAQAQSQGALDMALRTLAGKDYKPQSVIWQRYAKDLKWGDGTDKTYILPWVPVTNANADALYLQVSGTAK</sequence>
<evidence type="ECO:0000313" key="6">
    <source>
        <dbReference type="EMBL" id="NWC33661.1"/>
    </source>
</evidence>
<evidence type="ECO:0000256" key="2">
    <source>
        <dbReference type="ARBA" id="ARBA00007639"/>
    </source>
</evidence>
<dbReference type="AlphaFoldDB" id="A0A7Y7YD24"/>
<comment type="caution">
    <text evidence="6">The sequence shown here is derived from an EMBL/GenBank/DDBJ whole genome shotgun (WGS) entry which is preliminary data.</text>
</comment>
<comment type="subcellular location">
    <subcellularLocation>
        <location evidence="1">Cell envelope</location>
    </subcellularLocation>
</comment>
<dbReference type="Gene3D" id="3.40.50.2300">
    <property type="match status" value="2"/>
</dbReference>
<feature type="signal peptide" evidence="4">
    <location>
        <begin position="1"/>
        <end position="23"/>
    </location>
</feature>
<feature type="chain" id="PRO_5030665831" evidence="4">
    <location>
        <begin position="24"/>
        <end position="336"/>
    </location>
</feature>
<comment type="similarity">
    <text evidence="2">Belongs to the bacterial solute-binding protein 2 family.</text>
</comment>
<evidence type="ECO:0000259" key="5">
    <source>
        <dbReference type="Pfam" id="PF13407"/>
    </source>
</evidence>
<dbReference type="Proteomes" id="UP000520592">
    <property type="component" value="Unassembled WGS sequence"/>
</dbReference>
<dbReference type="GO" id="GO:0030313">
    <property type="term" value="C:cell envelope"/>
    <property type="evidence" value="ECO:0007669"/>
    <property type="project" value="UniProtKB-SubCell"/>
</dbReference>
<dbReference type="InterPro" id="IPR028082">
    <property type="entry name" value="Peripla_BP_I"/>
</dbReference>
<evidence type="ECO:0000313" key="7">
    <source>
        <dbReference type="Proteomes" id="UP000520592"/>
    </source>
</evidence>
<reference evidence="6 7" key="1">
    <citation type="submission" date="2020-04" db="EMBL/GenBank/DDBJ databases">
        <title>Molecular characterization of pseudomonads from Agaricus bisporus reveal novel blotch 2 pathogens in Western Europe.</title>
        <authorList>
            <person name="Taparia T."/>
            <person name="Krijger M."/>
            <person name="Haynes E."/>
            <person name="Elpinstone J.G."/>
            <person name="Noble R."/>
            <person name="Van Der Wolf J."/>
        </authorList>
    </citation>
    <scope>NUCLEOTIDE SEQUENCE [LARGE SCALE GENOMIC DNA]</scope>
    <source>
        <strain evidence="6 7">IPO3737</strain>
    </source>
</reference>
<keyword evidence="3 4" id="KW-0732">Signal</keyword>
<evidence type="ECO:0000256" key="3">
    <source>
        <dbReference type="ARBA" id="ARBA00022729"/>
    </source>
</evidence>
<accession>A0A7Y7YD24</accession>
<organism evidence="6 7">
    <name type="scientific">Pseudomonas gingeri</name>
    <dbReference type="NCBI Taxonomy" id="117681"/>
    <lineage>
        <taxon>Bacteria</taxon>
        <taxon>Pseudomonadati</taxon>
        <taxon>Pseudomonadota</taxon>
        <taxon>Gammaproteobacteria</taxon>
        <taxon>Pseudomonadales</taxon>
        <taxon>Pseudomonadaceae</taxon>
        <taxon>Pseudomonas</taxon>
    </lineage>
</organism>
<gene>
    <name evidence="6" type="ORF">HX876_14760</name>
</gene>
<dbReference type="SUPFAM" id="SSF53822">
    <property type="entry name" value="Periplasmic binding protein-like I"/>
    <property type="match status" value="1"/>
</dbReference>
<name>A0A7Y7YD24_9PSED</name>
<protein>
    <submittedName>
        <fullName evidence="6">Substrate-binding domain-containing protein</fullName>
    </submittedName>
</protein>
<dbReference type="PANTHER" id="PTHR46847">
    <property type="entry name" value="D-ALLOSE-BINDING PERIPLASMIC PROTEIN-RELATED"/>
    <property type="match status" value="1"/>
</dbReference>
<evidence type="ECO:0000256" key="1">
    <source>
        <dbReference type="ARBA" id="ARBA00004196"/>
    </source>
</evidence>
<dbReference type="CDD" id="cd06313">
    <property type="entry name" value="PBP1_ABC_ThpA_XypA"/>
    <property type="match status" value="1"/>
</dbReference>
<dbReference type="RefSeq" id="WP_177061625.1">
    <property type="nucleotide sequence ID" value="NZ_JACAPS010000039.1"/>
</dbReference>
<dbReference type="PANTHER" id="PTHR46847:SF1">
    <property type="entry name" value="D-ALLOSE-BINDING PERIPLASMIC PROTEIN-RELATED"/>
    <property type="match status" value="1"/>
</dbReference>
<evidence type="ECO:0000256" key="4">
    <source>
        <dbReference type="SAM" id="SignalP"/>
    </source>
</evidence>
<dbReference type="GO" id="GO:0055085">
    <property type="term" value="P:transmembrane transport"/>
    <property type="evidence" value="ECO:0007669"/>
    <property type="project" value="UniProtKB-ARBA"/>
</dbReference>
<dbReference type="GO" id="GO:0030246">
    <property type="term" value="F:carbohydrate binding"/>
    <property type="evidence" value="ECO:0007669"/>
    <property type="project" value="UniProtKB-ARBA"/>
</dbReference>
<dbReference type="InterPro" id="IPR025997">
    <property type="entry name" value="SBP_2_dom"/>
</dbReference>